<comment type="caution">
    <text evidence="1">The sequence shown here is derived from an EMBL/GenBank/DDBJ whole genome shotgun (WGS) entry which is preliminary data.</text>
</comment>
<reference evidence="2" key="1">
    <citation type="submission" date="2018-02" db="EMBL/GenBank/DDBJ databases">
        <authorList>
            <person name="Moore K."/>
            <person name="Momper L."/>
        </authorList>
    </citation>
    <scope>NUCLEOTIDE SEQUENCE [LARGE SCALE GENOMIC DNA]</scope>
    <source>
        <strain evidence="2">ULC18</strain>
    </source>
</reference>
<dbReference type="RefSeq" id="WP_106258226.1">
    <property type="nucleotide sequence ID" value="NZ_CAWNSW010000122.1"/>
</dbReference>
<evidence type="ECO:0000313" key="1">
    <source>
        <dbReference type="EMBL" id="PSB26139.1"/>
    </source>
</evidence>
<name>A0A2T1E094_9CYAN</name>
<dbReference type="Proteomes" id="UP000239576">
    <property type="component" value="Unassembled WGS sequence"/>
</dbReference>
<accession>A0A2T1E094</accession>
<protein>
    <submittedName>
        <fullName evidence="1">Uncharacterized protein</fullName>
    </submittedName>
</protein>
<reference evidence="1 2" key="2">
    <citation type="submission" date="2018-03" db="EMBL/GenBank/DDBJ databases">
        <title>The ancient ancestry and fast evolution of plastids.</title>
        <authorList>
            <person name="Moore K.R."/>
            <person name="Magnabosco C."/>
            <person name="Momper L."/>
            <person name="Gold D.A."/>
            <person name="Bosak T."/>
            <person name="Fournier G.P."/>
        </authorList>
    </citation>
    <scope>NUCLEOTIDE SEQUENCE [LARGE SCALE GENOMIC DNA]</scope>
    <source>
        <strain evidence="1 2">ULC18</strain>
    </source>
</reference>
<dbReference type="AlphaFoldDB" id="A0A2T1E094"/>
<dbReference type="EMBL" id="PVWK01000113">
    <property type="protein sequence ID" value="PSB26139.1"/>
    <property type="molecule type" value="Genomic_DNA"/>
</dbReference>
<dbReference type="OrthoDB" id="561517at2"/>
<organism evidence="1 2">
    <name type="scientific">Stenomitos frigidus ULC18</name>
    <dbReference type="NCBI Taxonomy" id="2107698"/>
    <lineage>
        <taxon>Bacteria</taxon>
        <taxon>Bacillati</taxon>
        <taxon>Cyanobacteriota</taxon>
        <taxon>Cyanophyceae</taxon>
        <taxon>Leptolyngbyales</taxon>
        <taxon>Leptolyngbyaceae</taxon>
        <taxon>Stenomitos</taxon>
    </lineage>
</organism>
<evidence type="ECO:0000313" key="2">
    <source>
        <dbReference type="Proteomes" id="UP000239576"/>
    </source>
</evidence>
<keyword evidence="2" id="KW-1185">Reference proteome</keyword>
<sequence length="155" mass="17981">MGSVSTYEFIGGKTPGFQPCQIVCLQHETSYLYAEVVQVVESRHLCWVRPLILTLRSAETLTWDSTLLERSDCYDLRQDSDLLLPLTLFRAALDTEVLPLMANLYADDSVRPEQESLRSRGHQLFRQFIQQVWQAHAEIFQNRSEFQNRSDEKKA</sequence>
<gene>
    <name evidence="1" type="ORF">C7B82_20665</name>
</gene>
<proteinExistence type="predicted"/>